<feature type="transmembrane region" description="Helical" evidence="6">
    <location>
        <begin position="160"/>
        <end position="180"/>
    </location>
</feature>
<protein>
    <submittedName>
        <fullName evidence="7">Sugar transporter</fullName>
    </submittedName>
</protein>
<evidence type="ECO:0000256" key="5">
    <source>
        <dbReference type="SAM" id="MobiDB-lite"/>
    </source>
</evidence>
<feature type="transmembrane region" description="Helical" evidence="6">
    <location>
        <begin position="120"/>
        <end position="140"/>
    </location>
</feature>
<dbReference type="Proteomes" id="UP000053095">
    <property type="component" value="Unassembled WGS sequence"/>
</dbReference>
<feature type="compositionally biased region" description="Basic and acidic residues" evidence="5">
    <location>
        <begin position="220"/>
        <end position="238"/>
    </location>
</feature>
<keyword evidence="4 6" id="KW-0472">Membrane</keyword>
<dbReference type="GO" id="GO:0005351">
    <property type="term" value="F:carbohydrate:proton symporter activity"/>
    <property type="evidence" value="ECO:0007669"/>
    <property type="project" value="TreeGrafter"/>
</dbReference>
<keyword evidence="2 6" id="KW-0812">Transmembrane</keyword>
<keyword evidence="7" id="KW-0762">Sugar transport</keyword>
<comment type="caution">
    <text evidence="7">The sequence shown here is derived from an EMBL/GenBank/DDBJ whole genome shotgun (WGS) entry which is preliminary data.</text>
</comment>
<reference evidence="8" key="1">
    <citation type="journal article" date="2015" name="Genome Announc.">
        <title>Draft genome sequence of Talaromyces cellulolyticus strain Y-94, a source of lignocellulosic biomass-degrading enzymes.</title>
        <authorList>
            <person name="Fujii T."/>
            <person name="Koike H."/>
            <person name="Sawayama S."/>
            <person name="Yano S."/>
            <person name="Inoue H."/>
        </authorList>
    </citation>
    <scope>NUCLEOTIDE SEQUENCE [LARGE SCALE GENOMIC DNA]</scope>
    <source>
        <strain evidence="8">Y-94</strain>
    </source>
</reference>
<evidence type="ECO:0000256" key="1">
    <source>
        <dbReference type="ARBA" id="ARBA00004141"/>
    </source>
</evidence>
<dbReference type="PANTHER" id="PTHR48022">
    <property type="entry name" value="PLASTIDIC GLUCOSE TRANSPORTER 4"/>
    <property type="match status" value="1"/>
</dbReference>
<dbReference type="InterPro" id="IPR036259">
    <property type="entry name" value="MFS_trans_sf"/>
</dbReference>
<dbReference type="Gene3D" id="1.20.1250.20">
    <property type="entry name" value="MFS general substrate transporter like domains"/>
    <property type="match status" value="2"/>
</dbReference>
<keyword evidence="3 6" id="KW-1133">Transmembrane helix</keyword>
<proteinExistence type="predicted"/>
<evidence type="ECO:0000256" key="4">
    <source>
        <dbReference type="ARBA" id="ARBA00023136"/>
    </source>
</evidence>
<dbReference type="AlphaFoldDB" id="A0A6V8HB10"/>
<dbReference type="Pfam" id="PF00083">
    <property type="entry name" value="Sugar_tr"/>
    <property type="match status" value="2"/>
</dbReference>
<dbReference type="InterPro" id="IPR005828">
    <property type="entry name" value="MFS_sugar_transport-like"/>
</dbReference>
<keyword evidence="8" id="KW-1185">Reference proteome</keyword>
<gene>
    <name evidence="7" type="ORF">TCE0_033r09486</name>
</gene>
<evidence type="ECO:0000313" key="8">
    <source>
        <dbReference type="Proteomes" id="UP000053095"/>
    </source>
</evidence>
<evidence type="ECO:0000256" key="2">
    <source>
        <dbReference type="ARBA" id="ARBA00022692"/>
    </source>
</evidence>
<dbReference type="SUPFAM" id="SSF103473">
    <property type="entry name" value="MFS general substrate transporter"/>
    <property type="match status" value="1"/>
</dbReference>
<evidence type="ECO:0000256" key="6">
    <source>
        <dbReference type="SAM" id="Phobius"/>
    </source>
</evidence>
<dbReference type="GO" id="GO:0016020">
    <property type="term" value="C:membrane"/>
    <property type="evidence" value="ECO:0007669"/>
    <property type="project" value="UniProtKB-SubCell"/>
</dbReference>
<comment type="subcellular location">
    <subcellularLocation>
        <location evidence="1">Membrane</location>
        <topology evidence="1">Multi-pass membrane protein</topology>
    </subcellularLocation>
</comment>
<dbReference type="InterPro" id="IPR050360">
    <property type="entry name" value="MFS_Sugar_Transporters"/>
</dbReference>
<sequence>MSPRKGAMAFVAYFMPESPRWLIMKRRDEEAKQILAALAGCDVSREDESIVQTYTNIRRAVKYEVHTDGEFSYRELFTGGELQNFRRICVFFGIQLMEEMCGINLITYYMSNVFLQIGTSYFLSLLLSGVNSTTYFIASLCPSGSLIDMVGSLSDLWCSGTYIIFAALNFAFVYVIYFFYPETKGLALEQVDRIFIGGDLITRGAMRRRQIAGDDFTAGPEEKPEQNEHVENVRKTPV</sequence>
<accession>A0A6V8HB10</accession>
<organism evidence="7 8">
    <name type="scientific">Talaromyces pinophilus</name>
    <name type="common">Penicillium pinophilum</name>
    <dbReference type="NCBI Taxonomy" id="128442"/>
    <lineage>
        <taxon>Eukaryota</taxon>
        <taxon>Fungi</taxon>
        <taxon>Dikarya</taxon>
        <taxon>Ascomycota</taxon>
        <taxon>Pezizomycotina</taxon>
        <taxon>Eurotiomycetes</taxon>
        <taxon>Eurotiomycetidae</taxon>
        <taxon>Eurotiales</taxon>
        <taxon>Trichocomaceae</taxon>
        <taxon>Talaromyces</taxon>
        <taxon>Talaromyces sect. Talaromyces</taxon>
    </lineage>
</organism>
<feature type="region of interest" description="Disordered" evidence="5">
    <location>
        <begin position="215"/>
        <end position="238"/>
    </location>
</feature>
<keyword evidence="7" id="KW-0813">Transport</keyword>
<evidence type="ECO:0000256" key="3">
    <source>
        <dbReference type="ARBA" id="ARBA00022989"/>
    </source>
</evidence>
<dbReference type="PANTHER" id="PTHR48022:SF28">
    <property type="entry name" value="MAJOR FACILITATOR SUPERFAMILY (MFS) PROFILE DOMAIN-CONTAINING PROTEIN-RELATED"/>
    <property type="match status" value="1"/>
</dbReference>
<evidence type="ECO:0000313" key="7">
    <source>
        <dbReference type="EMBL" id="GAM38617.1"/>
    </source>
</evidence>
<dbReference type="EMBL" id="DF933829">
    <property type="protein sequence ID" value="GAM38617.1"/>
    <property type="molecule type" value="Genomic_DNA"/>
</dbReference>
<name>A0A6V8HB10_TALPI</name>